<proteinExistence type="predicted"/>
<evidence type="ECO:0008006" key="4">
    <source>
        <dbReference type="Google" id="ProtNLM"/>
    </source>
</evidence>
<reference evidence="3" key="1">
    <citation type="journal article" date="2019" name="Int. J. Syst. Evol. Microbiol.">
        <title>The Global Catalogue of Microorganisms (GCM) 10K type strain sequencing project: providing services to taxonomists for standard genome sequencing and annotation.</title>
        <authorList>
            <consortium name="The Broad Institute Genomics Platform"/>
            <consortium name="The Broad Institute Genome Sequencing Center for Infectious Disease"/>
            <person name="Wu L."/>
            <person name="Ma J."/>
        </authorList>
    </citation>
    <scope>NUCLEOTIDE SEQUENCE [LARGE SCALE GENOMIC DNA]</scope>
    <source>
        <strain evidence="3">CGMCC 4.7192</strain>
    </source>
</reference>
<evidence type="ECO:0000256" key="1">
    <source>
        <dbReference type="SAM" id="SignalP"/>
    </source>
</evidence>
<organism evidence="2 3">
    <name type="scientific">Kiloniella antarctica</name>
    <dbReference type="NCBI Taxonomy" id="1550907"/>
    <lineage>
        <taxon>Bacteria</taxon>
        <taxon>Pseudomonadati</taxon>
        <taxon>Pseudomonadota</taxon>
        <taxon>Alphaproteobacteria</taxon>
        <taxon>Rhodospirillales</taxon>
        <taxon>Kiloniellaceae</taxon>
        <taxon>Kiloniella</taxon>
    </lineage>
</organism>
<feature type="signal peptide" evidence="1">
    <location>
        <begin position="1"/>
        <end position="18"/>
    </location>
</feature>
<keyword evidence="3" id="KW-1185">Reference proteome</keyword>
<name>A0ABW5BQ09_9PROT</name>
<evidence type="ECO:0000313" key="2">
    <source>
        <dbReference type="EMBL" id="MFD2206995.1"/>
    </source>
</evidence>
<protein>
    <recommendedName>
        <fullName evidence="4">Solute-binding protein family 3/N-terminal domain-containing protein</fullName>
    </recommendedName>
</protein>
<keyword evidence="1" id="KW-0732">Signal</keyword>
<comment type="caution">
    <text evidence="2">The sequence shown here is derived from an EMBL/GenBank/DDBJ whole genome shotgun (WGS) entry which is preliminary data.</text>
</comment>
<dbReference type="Gene3D" id="3.40.190.10">
    <property type="entry name" value="Periplasmic binding protein-like II"/>
    <property type="match status" value="2"/>
</dbReference>
<dbReference type="SUPFAM" id="SSF53850">
    <property type="entry name" value="Periplasmic binding protein-like II"/>
    <property type="match status" value="1"/>
</dbReference>
<sequence>MKFLILFFLCFYTNQVLAQTVYTTRAPESPNDKRQDYTIKLLELALEKTKSKYGSYKLEFAPLGSNIKRSLADARQGKYENFFVRNSVSLKNVDQMAAVPFPVDLGIVGYRVAFTSEGTKALLNSVKNLEDLKKFNIVQGFGWLDTKILKSHDLQVESVSSYEGMFKMVANGRVDLFTRGVNELLEEWIAHQHIPNLAYDESFTLYYPLPRFFFTAKENKEAAQRIHEGLIIAYEDGSLIELWEKSYGPSITFANLNSRRYFEIDNPFLEGLDDSYKKYIYRPLE</sequence>
<gene>
    <name evidence="2" type="ORF">ACFSKO_15315</name>
</gene>
<feature type="chain" id="PRO_5046087310" description="Solute-binding protein family 3/N-terminal domain-containing protein" evidence="1">
    <location>
        <begin position="19"/>
        <end position="285"/>
    </location>
</feature>
<dbReference type="EMBL" id="JBHUII010000010">
    <property type="protein sequence ID" value="MFD2206995.1"/>
    <property type="molecule type" value="Genomic_DNA"/>
</dbReference>
<accession>A0ABW5BQ09</accession>
<dbReference type="Proteomes" id="UP001597294">
    <property type="component" value="Unassembled WGS sequence"/>
</dbReference>
<dbReference type="RefSeq" id="WP_380253189.1">
    <property type="nucleotide sequence ID" value="NZ_JBHUII010000010.1"/>
</dbReference>
<evidence type="ECO:0000313" key="3">
    <source>
        <dbReference type="Proteomes" id="UP001597294"/>
    </source>
</evidence>